<organism evidence="1 2">
    <name type="scientific">Halalkalibacter alkalisediminis</name>
    <dbReference type="NCBI Taxonomy" id="935616"/>
    <lineage>
        <taxon>Bacteria</taxon>
        <taxon>Bacillati</taxon>
        <taxon>Bacillota</taxon>
        <taxon>Bacilli</taxon>
        <taxon>Bacillales</taxon>
        <taxon>Bacillaceae</taxon>
        <taxon>Halalkalibacter</taxon>
    </lineage>
</organism>
<protein>
    <submittedName>
        <fullName evidence="1">Uncharacterized protein</fullName>
    </submittedName>
</protein>
<accession>A0ABV6NML4</accession>
<name>A0ABV6NML4_9BACI</name>
<evidence type="ECO:0000313" key="2">
    <source>
        <dbReference type="Proteomes" id="UP001589833"/>
    </source>
</evidence>
<reference evidence="1 2" key="1">
    <citation type="submission" date="2024-09" db="EMBL/GenBank/DDBJ databases">
        <authorList>
            <person name="Sun Q."/>
            <person name="Mori K."/>
        </authorList>
    </citation>
    <scope>NUCLEOTIDE SEQUENCE [LARGE SCALE GENOMIC DNA]</scope>
    <source>
        <strain evidence="1 2">NCAIM B.02301</strain>
    </source>
</reference>
<sequence length="45" mass="5473">MKKDAFLISEKRPIAEDRYKRKIPVRVQKRLLLFAIALRNYQLKN</sequence>
<gene>
    <name evidence="1" type="ORF">ACFFH4_22610</name>
</gene>
<evidence type="ECO:0000313" key="1">
    <source>
        <dbReference type="EMBL" id="MFC0561679.1"/>
    </source>
</evidence>
<comment type="caution">
    <text evidence="1">The sequence shown here is derived from an EMBL/GenBank/DDBJ whole genome shotgun (WGS) entry which is preliminary data.</text>
</comment>
<dbReference type="Proteomes" id="UP001589833">
    <property type="component" value="Unassembled WGS sequence"/>
</dbReference>
<proteinExistence type="predicted"/>
<dbReference type="EMBL" id="JBHLTR010000078">
    <property type="protein sequence ID" value="MFC0561679.1"/>
    <property type="molecule type" value="Genomic_DNA"/>
</dbReference>
<keyword evidence="2" id="KW-1185">Reference proteome</keyword>